<dbReference type="PROSITE" id="PS00201">
    <property type="entry name" value="FLAVODOXIN"/>
    <property type="match status" value="1"/>
</dbReference>
<dbReference type="InterPro" id="IPR001226">
    <property type="entry name" value="Flavodoxin_CS"/>
</dbReference>
<dbReference type="GO" id="GO:0003955">
    <property type="term" value="F:NAD(P)H dehydrogenase (quinone) activity"/>
    <property type="evidence" value="ECO:0007669"/>
    <property type="project" value="TreeGrafter"/>
</dbReference>
<dbReference type="GO" id="GO:0009055">
    <property type="term" value="F:electron transfer activity"/>
    <property type="evidence" value="ECO:0007669"/>
    <property type="project" value="InterPro"/>
</dbReference>
<accession>A0AAW6LVZ4</accession>
<reference evidence="2" key="1">
    <citation type="submission" date="2023-02" db="EMBL/GenBank/DDBJ databases">
        <title>A novel hydrolase synthesized by Rhodococcus erythropolis HQ is responsible for the detoxification of Zearalenone.</title>
        <authorList>
            <person name="Hu J."/>
            <person name="Xu J."/>
        </authorList>
    </citation>
    <scope>NUCLEOTIDE SEQUENCE</scope>
    <source>
        <strain evidence="2">HQ</strain>
    </source>
</reference>
<dbReference type="InterPro" id="IPR008254">
    <property type="entry name" value="Flavodoxin/NO_synth"/>
</dbReference>
<sequence length="192" mass="20386">MAHVGIVYDSGYGHTAALARAVGEGAASVNEVTARLYFADDVAAAPELLDGCDAMIFGSPTYMGSASSSFKSFMERTSGLWAAQRWQGRLAAGFTSSGGYSGDKLNTLVQLNLFAMQHGMIWVGLGLLDGNNASYKSDENLNRLGSYIGAMAQTNTDQGIEGILDSDLATAHSLGSRVAHAARIWNHKEMNR</sequence>
<evidence type="ECO:0000313" key="2">
    <source>
        <dbReference type="EMBL" id="MDE8649332.1"/>
    </source>
</evidence>
<comment type="caution">
    <text evidence="2">The sequence shown here is derived from an EMBL/GenBank/DDBJ whole genome shotgun (WGS) entry which is preliminary data.</text>
</comment>
<dbReference type="Proteomes" id="UP001217325">
    <property type="component" value="Unassembled WGS sequence"/>
</dbReference>
<dbReference type="Pfam" id="PF03358">
    <property type="entry name" value="FMN_red"/>
    <property type="match status" value="1"/>
</dbReference>
<dbReference type="PANTHER" id="PTHR30546">
    <property type="entry name" value="FLAVODOXIN-RELATED PROTEIN WRBA-RELATED"/>
    <property type="match status" value="1"/>
</dbReference>
<dbReference type="Gene3D" id="3.40.50.360">
    <property type="match status" value="1"/>
</dbReference>
<dbReference type="InterPro" id="IPR005025">
    <property type="entry name" value="FMN_Rdtase-like_dom"/>
</dbReference>
<proteinExistence type="predicted"/>
<dbReference type="RefSeq" id="WP_256521045.1">
    <property type="nucleotide sequence ID" value="NZ_CP089607.1"/>
</dbReference>
<dbReference type="EMBL" id="JARDXE010000026">
    <property type="protein sequence ID" value="MDE8649332.1"/>
    <property type="molecule type" value="Genomic_DNA"/>
</dbReference>
<name>A0AAW6LVZ4_RHOSG</name>
<dbReference type="GO" id="GO:0010181">
    <property type="term" value="F:FMN binding"/>
    <property type="evidence" value="ECO:0007669"/>
    <property type="project" value="InterPro"/>
</dbReference>
<evidence type="ECO:0000259" key="1">
    <source>
        <dbReference type="PROSITE" id="PS50902"/>
    </source>
</evidence>
<dbReference type="SUPFAM" id="SSF52218">
    <property type="entry name" value="Flavoproteins"/>
    <property type="match status" value="1"/>
</dbReference>
<organism evidence="2 3">
    <name type="scientific">Rhodococcus qingshengii</name>
    <dbReference type="NCBI Taxonomy" id="334542"/>
    <lineage>
        <taxon>Bacteria</taxon>
        <taxon>Bacillati</taxon>
        <taxon>Actinomycetota</taxon>
        <taxon>Actinomycetes</taxon>
        <taxon>Mycobacteriales</taxon>
        <taxon>Nocardiaceae</taxon>
        <taxon>Rhodococcus</taxon>
        <taxon>Rhodococcus erythropolis group</taxon>
    </lineage>
</organism>
<feature type="domain" description="Flavodoxin-like" evidence="1">
    <location>
        <begin position="4"/>
        <end position="152"/>
    </location>
</feature>
<gene>
    <name evidence="2" type="ORF">PXH69_30610</name>
</gene>
<dbReference type="InterPro" id="IPR029039">
    <property type="entry name" value="Flavoprotein-like_sf"/>
</dbReference>
<protein>
    <submittedName>
        <fullName evidence="2">Flavodoxin family protein</fullName>
    </submittedName>
</protein>
<evidence type="ECO:0000313" key="3">
    <source>
        <dbReference type="Proteomes" id="UP001217325"/>
    </source>
</evidence>
<dbReference type="GO" id="GO:0016020">
    <property type="term" value="C:membrane"/>
    <property type="evidence" value="ECO:0007669"/>
    <property type="project" value="TreeGrafter"/>
</dbReference>
<dbReference type="PANTHER" id="PTHR30546:SF23">
    <property type="entry name" value="FLAVOPROTEIN-LIKE PROTEIN YCP4-RELATED"/>
    <property type="match status" value="1"/>
</dbReference>
<dbReference type="PROSITE" id="PS50902">
    <property type="entry name" value="FLAVODOXIN_LIKE"/>
    <property type="match status" value="1"/>
</dbReference>
<dbReference type="AlphaFoldDB" id="A0AAW6LVZ4"/>